<dbReference type="EMBL" id="CP074694">
    <property type="protein sequence ID" value="QVL30138.1"/>
    <property type="molecule type" value="Genomic_DNA"/>
</dbReference>
<dbReference type="RefSeq" id="WP_213494022.1">
    <property type="nucleotide sequence ID" value="NZ_CP074694.1"/>
</dbReference>
<dbReference type="KEGG" id="tsph:KIH39_14880"/>
<organism evidence="2 3">
    <name type="scientific">Telmatocola sphagniphila</name>
    <dbReference type="NCBI Taxonomy" id="1123043"/>
    <lineage>
        <taxon>Bacteria</taxon>
        <taxon>Pseudomonadati</taxon>
        <taxon>Planctomycetota</taxon>
        <taxon>Planctomycetia</taxon>
        <taxon>Gemmatales</taxon>
        <taxon>Gemmataceae</taxon>
    </lineage>
</organism>
<keyword evidence="3" id="KW-1185">Reference proteome</keyword>
<protein>
    <submittedName>
        <fullName evidence="2">Uncharacterized protein</fullName>
    </submittedName>
</protein>
<name>A0A8E6B3Z6_9BACT</name>
<accession>A0A8E6B3Z6</accession>
<evidence type="ECO:0000256" key="1">
    <source>
        <dbReference type="SAM" id="MobiDB-lite"/>
    </source>
</evidence>
<sequence>MADGRCYPVAERVRKTGELPETVALLSTVPDSDLVAVNFGSKNPDPKPGTRAAPTTSPSK</sequence>
<reference evidence="2" key="1">
    <citation type="submission" date="2021-05" db="EMBL/GenBank/DDBJ databases">
        <title>Complete genome sequence of the cellulolytic planctomycete Telmatocola sphagniphila SP2T and characterization of the first cellulase from planctomycetes.</title>
        <authorList>
            <person name="Rakitin A.L."/>
            <person name="Beletsky A.V."/>
            <person name="Naumoff D.G."/>
            <person name="Kulichevskaya I.S."/>
            <person name="Mardanov A.V."/>
            <person name="Ravin N.V."/>
            <person name="Dedysh S.N."/>
        </authorList>
    </citation>
    <scope>NUCLEOTIDE SEQUENCE</scope>
    <source>
        <strain evidence="2">SP2T</strain>
    </source>
</reference>
<dbReference type="Proteomes" id="UP000676194">
    <property type="component" value="Chromosome"/>
</dbReference>
<evidence type="ECO:0000313" key="2">
    <source>
        <dbReference type="EMBL" id="QVL30138.1"/>
    </source>
</evidence>
<dbReference type="AlphaFoldDB" id="A0A8E6B3Z6"/>
<feature type="region of interest" description="Disordered" evidence="1">
    <location>
        <begin position="38"/>
        <end position="60"/>
    </location>
</feature>
<proteinExistence type="predicted"/>
<evidence type="ECO:0000313" key="3">
    <source>
        <dbReference type="Proteomes" id="UP000676194"/>
    </source>
</evidence>
<gene>
    <name evidence="2" type="ORF">KIH39_14880</name>
</gene>